<dbReference type="AlphaFoldDB" id="A0A5C5RDN1"/>
<dbReference type="Proteomes" id="UP000317291">
    <property type="component" value="Unassembled WGS sequence"/>
</dbReference>
<evidence type="ECO:0000313" key="1">
    <source>
        <dbReference type="EMBL" id="TWS20986.1"/>
    </source>
</evidence>
<evidence type="ECO:0000313" key="2">
    <source>
        <dbReference type="Proteomes" id="UP000317291"/>
    </source>
</evidence>
<reference evidence="1 2" key="1">
    <citation type="submission" date="2019-06" db="EMBL/GenBank/DDBJ databases">
        <title>Tsukamurella conjunctivitidis sp. nov., Tsukamurella assacharolytica sp. nov. and Tsukamurella sputae sp. nov. isolated from patients with conjunctivitis, bacteraemia (lymphoma) and respiratory infection (sputum) in Hong Kong.</title>
        <authorList>
            <person name="Teng J.L.L."/>
            <person name="Lee H.H."/>
            <person name="Fong J.Y.H."/>
            <person name="Fok K.M.N."/>
            <person name="Lau S.K.P."/>
            <person name="Woo P.C.Y."/>
        </authorList>
    </citation>
    <scope>NUCLEOTIDE SEQUENCE [LARGE SCALE GENOMIC DNA]</scope>
    <source>
        <strain evidence="1 2">HKU71</strain>
    </source>
</reference>
<gene>
    <name evidence="1" type="ORF">FK529_05725</name>
</gene>
<proteinExistence type="predicted"/>
<dbReference type="EMBL" id="VIGW01000002">
    <property type="protein sequence ID" value="TWS20986.1"/>
    <property type="molecule type" value="Genomic_DNA"/>
</dbReference>
<dbReference type="OrthoDB" id="3268863at2"/>
<name>A0A5C5RDN1_9ACTN</name>
<dbReference type="Pfam" id="PF11662">
    <property type="entry name" value="DUF3263"/>
    <property type="match status" value="1"/>
</dbReference>
<dbReference type="InterPro" id="IPR021678">
    <property type="entry name" value="DUF3263"/>
</dbReference>
<comment type="caution">
    <text evidence="1">The sequence shown here is derived from an EMBL/GenBank/DDBJ whole genome shotgun (WGS) entry which is preliminary data.</text>
</comment>
<keyword evidence="2" id="KW-1185">Reference proteome</keyword>
<sequence length="74" mass="8720">MTDVDRQILDFERSWWQQRGSKEDAIVANFGLTPVRYYQRLNQVLDTPEAVAYAPTVVNRLRRIRGGRSQRTRP</sequence>
<protein>
    <submittedName>
        <fullName evidence="1">DUF3263 domain-containing protein</fullName>
    </submittedName>
</protein>
<organism evidence="1 2">
    <name type="scientific">Tsukamurella asaccharolytica</name>
    <dbReference type="NCBI Taxonomy" id="2592067"/>
    <lineage>
        <taxon>Bacteria</taxon>
        <taxon>Bacillati</taxon>
        <taxon>Actinomycetota</taxon>
        <taxon>Actinomycetes</taxon>
        <taxon>Mycobacteriales</taxon>
        <taxon>Tsukamurellaceae</taxon>
        <taxon>Tsukamurella</taxon>
    </lineage>
</organism>
<accession>A0A5C5RDN1</accession>